<accession>A0A158A5K2</accession>
<sequence>MNARKRQATRRTWPNNLYQNSNGYLWFKNPLTGKSAGLGRDLEAAIKKVKRANLEIARNLDEQNLLALTGDGKKTLAEHCVDYQNEYTKDRKPNTVKNYKSQIKAIRDDARASKPIDQFTPKDAADLIKEAERSRGPTQATNIRTRLKDIFRDAITHGLVEAGRNPVESVLKPKTEVKRARMTKDDFWAIYKRADQQWLKNALLLALLTGQRVSDVRKMRFDDVRDGFLWVDQLKKNGKTKIKIPLDVALGEHSVAGAISQCRDNVVSRHLIHFCDGRYSSMRGKPVSYETLNGAFIAAREKATQENEIETPEGLTPTTFHEIRSLTARLHAEQNGEKFAQALLGHSSKAMTELYIDVRGQHWVEVQLPQKTG</sequence>
<dbReference type="OrthoDB" id="8781634at2"/>
<feature type="domain" description="Tyr recombinase" evidence="6">
    <location>
        <begin position="177"/>
        <end position="368"/>
    </location>
</feature>
<evidence type="ECO:0000256" key="2">
    <source>
        <dbReference type="ARBA" id="ARBA00022908"/>
    </source>
</evidence>
<keyword evidence="9" id="KW-1185">Reference proteome</keyword>
<comment type="similarity">
    <text evidence="1">Belongs to the 'phage' integrase family.</text>
</comment>
<dbReference type="InterPro" id="IPR011010">
    <property type="entry name" value="DNA_brk_join_enz"/>
</dbReference>
<keyword evidence="2" id="KW-0229">DNA integration</keyword>
<dbReference type="SUPFAM" id="SSF54171">
    <property type="entry name" value="DNA-binding domain"/>
    <property type="match status" value="1"/>
</dbReference>
<evidence type="ECO:0000259" key="7">
    <source>
        <dbReference type="PROSITE" id="PS51900"/>
    </source>
</evidence>
<keyword evidence="4" id="KW-0233">DNA recombination</keyword>
<dbReference type="PANTHER" id="PTHR30629:SF2">
    <property type="entry name" value="PROPHAGE INTEGRASE INTS-RELATED"/>
    <property type="match status" value="1"/>
</dbReference>
<dbReference type="GO" id="GO:0008907">
    <property type="term" value="F:integrase activity"/>
    <property type="evidence" value="ECO:0007669"/>
    <property type="project" value="InterPro"/>
</dbReference>
<dbReference type="InterPro" id="IPR010998">
    <property type="entry name" value="Integrase_recombinase_N"/>
</dbReference>
<dbReference type="InterPro" id="IPR044068">
    <property type="entry name" value="CB"/>
</dbReference>
<reference evidence="8" key="1">
    <citation type="submission" date="2016-01" db="EMBL/GenBank/DDBJ databases">
        <authorList>
            <person name="Peeters C."/>
        </authorList>
    </citation>
    <scope>NUCLEOTIDE SEQUENCE</scope>
    <source>
        <strain evidence="8">LMG 29321</strain>
    </source>
</reference>
<dbReference type="InterPro" id="IPR013762">
    <property type="entry name" value="Integrase-like_cat_sf"/>
</dbReference>
<dbReference type="Pfam" id="PF09003">
    <property type="entry name" value="Arm-DNA-bind_1"/>
    <property type="match status" value="1"/>
</dbReference>
<dbReference type="InterPro" id="IPR002104">
    <property type="entry name" value="Integrase_catalytic"/>
</dbReference>
<dbReference type="Proteomes" id="UP000071859">
    <property type="component" value="Unassembled WGS sequence"/>
</dbReference>
<dbReference type="PROSITE" id="PS51900">
    <property type="entry name" value="CB"/>
    <property type="match status" value="1"/>
</dbReference>
<evidence type="ECO:0000256" key="3">
    <source>
        <dbReference type="ARBA" id="ARBA00023125"/>
    </source>
</evidence>
<dbReference type="InterPro" id="IPR015094">
    <property type="entry name" value="Integrase_lambda-typ_DNA-bd_N"/>
</dbReference>
<dbReference type="Gene3D" id="1.10.443.10">
    <property type="entry name" value="Intergrase catalytic core"/>
    <property type="match status" value="1"/>
</dbReference>
<dbReference type="EMBL" id="FCOX02000004">
    <property type="protein sequence ID" value="SAK53102.1"/>
    <property type="molecule type" value="Genomic_DNA"/>
</dbReference>
<dbReference type="PROSITE" id="PS51898">
    <property type="entry name" value="TYR_RECOMBINASE"/>
    <property type="match status" value="1"/>
</dbReference>
<comment type="caution">
    <text evidence="8">The sequence shown here is derived from an EMBL/GenBank/DDBJ whole genome shotgun (WGS) entry which is preliminary data.</text>
</comment>
<evidence type="ECO:0000313" key="8">
    <source>
        <dbReference type="EMBL" id="SAK53102.1"/>
    </source>
</evidence>
<proteinExistence type="inferred from homology"/>
<name>A0A158A5K2_9BURK</name>
<evidence type="ECO:0000256" key="5">
    <source>
        <dbReference type="PROSITE-ProRule" id="PRU01248"/>
    </source>
</evidence>
<dbReference type="RefSeq" id="WP_062603290.1">
    <property type="nucleotide sequence ID" value="NZ_FCOX02000004.1"/>
</dbReference>
<evidence type="ECO:0000313" key="9">
    <source>
        <dbReference type="Proteomes" id="UP000071859"/>
    </source>
</evidence>
<dbReference type="Pfam" id="PF00589">
    <property type="entry name" value="Phage_integrase"/>
    <property type="match status" value="1"/>
</dbReference>
<evidence type="ECO:0000256" key="4">
    <source>
        <dbReference type="ARBA" id="ARBA00023172"/>
    </source>
</evidence>
<dbReference type="InterPro" id="IPR050808">
    <property type="entry name" value="Phage_Integrase"/>
</dbReference>
<keyword evidence="3 5" id="KW-0238">DNA-binding</keyword>
<dbReference type="GO" id="GO:0003677">
    <property type="term" value="F:DNA binding"/>
    <property type="evidence" value="ECO:0007669"/>
    <property type="project" value="UniProtKB-UniRule"/>
</dbReference>
<dbReference type="Gene3D" id="1.10.150.130">
    <property type="match status" value="1"/>
</dbReference>
<gene>
    <name evidence="8" type="ORF">AWB78_01293</name>
</gene>
<dbReference type="PANTHER" id="PTHR30629">
    <property type="entry name" value="PROPHAGE INTEGRASE"/>
    <property type="match status" value="1"/>
</dbReference>
<dbReference type="SUPFAM" id="SSF56349">
    <property type="entry name" value="DNA breaking-rejoining enzymes"/>
    <property type="match status" value="1"/>
</dbReference>
<dbReference type="GO" id="GO:0006310">
    <property type="term" value="P:DNA recombination"/>
    <property type="evidence" value="ECO:0007669"/>
    <property type="project" value="UniProtKB-KW"/>
</dbReference>
<dbReference type="Gene3D" id="3.30.160.60">
    <property type="entry name" value="Classic Zinc Finger"/>
    <property type="match status" value="1"/>
</dbReference>
<feature type="domain" description="Core-binding (CB)" evidence="7">
    <location>
        <begin position="74"/>
        <end position="155"/>
    </location>
</feature>
<dbReference type="InterPro" id="IPR016177">
    <property type="entry name" value="DNA-bd_dom_sf"/>
</dbReference>
<organism evidence="8 9">
    <name type="scientific">Caballeronia calidae</name>
    <dbReference type="NCBI Taxonomy" id="1777139"/>
    <lineage>
        <taxon>Bacteria</taxon>
        <taxon>Pseudomonadati</taxon>
        <taxon>Pseudomonadota</taxon>
        <taxon>Betaproteobacteria</taxon>
        <taxon>Burkholderiales</taxon>
        <taxon>Burkholderiaceae</taxon>
        <taxon>Caballeronia</taxon>
    </lineage>
</organism>
<evidence type="ECO:0000259" key="6">
    <source>
        <dbReference type="PROSITE" id="PS51898"/>
    </source>
</evidence>
<protein>
    <submittedName>
        <fullName evidence="8">Integrase-like protein</fullName>
    </submittedName>
</protein>
<dbReference type="AlphaFoldDB" id="A0A158A5K2"/>
<evidence type="ECO:0000256" key="1">
    <source>
        <dbReference type="ARBA" id="ARBA00008857"/>
    </source>
</evidence>